<comment type="caution">
    <text evidence="3">The sequence shown here is derived from an EMBL/GenBank/DDBJ whole genome shotgun (WGS) entry which is preliminary data.</text>
</comment>
<organism evidence="3 4">
    <name type="scientific">Kitasatospora arboriphila</name>
    <dbReference type="NCBI Taxonomy" id="258052"/>
    <lineage>
        <taxon>Bacteria</taxon>
        <taxon>Bacillati</taxon>
        <taxon>Actinomycetota</taxon>
        <taxon>Actinomycetes</taxon>
        <taxon>Kitasatosporales</taxon>
        <taxon>Streptomycetaceae</taxon>
        <taxon>Kitasatospora</taxon>
    </lineage>
</organism>
<dbReference type="SUPFAM" id="SSF54506">
    <property type="entry name" value="Diaminopimelate epimerase-like"/>
    <property type="match status" value="1"/>
</dbReference>
<dbReference type="InterPro" id="IPR003719">
    <property type="entry name" value="Phenazine_PhzF-like"/>
</dbReference>
<dbReference type="EMBL" id="BAAALD010000004">
    <property type="protein sequence ID" value="GAA1070894.1"/>
    <property type="molecule type" value="Genomic_DNA"/>
</dbReference>
<reference evidence="3 4" key="1">
    <citation type="journal article" date="2019" name="Int. J. Syst. Evol. Microbiol.">
        <title>The Global Catalogue of Microorganisms (GCM) 10K type strain sequencing project: providing services to taxonomists for standard genome sequencing and annotation.</title>
        <authorList>
            <consortium name="The Broad Institute Genomics Platform"/>
            <consortium name="The Broad Institute Genome Sequencing Center for Infectious Disease"/>
            <person name="Wu L."/>
            <person name="Ma J."/>
        </authorList>
    </citation>
    <scope>NUCLEOTIDE SEQUENCE [LARGE SCALE GENOMIC DNA]</scope>
    <source>
        <strain evidence="3 4">JCM 13002</strain>
    </source>
</reference>
<dbReference type="Pfam" id="PF02567">
    <property type="entry name" value="PhzC-PhzF"/>
    <property type="match status" value="1"/>
</dbReference>
<name>A0ABN1TCM0_9ACTN</name>
<evidence type="ECO:0008006" key="5">
    <source>
        <dbReference type="Google" id="ProtNLM"/>
    </source>
</evidence>
<evidence type="ECO:0000256" key="1">
    <source>
        <dbReference type="ARBA" id="ARBA00008270"/>
    </source>
</evidence>
<dbReference type="Gene3D" id="3.10.310.10">
    <property type="entry name" value="Diaminopimelate Epimerase, Chain A, domain 1"/>
    <property type="match status" value="2"/>
</dbReference>
<accession>A0ABN1TCM0</accession>
<sequence>MGGPAVVVVRVCLRDGRGGSPTAVVVGADAGEAVGRDVAVRTGASHAVFVSVGGTRPGGREVALRFFTAAGELPACGHGTLAALALLAERAGGGELRAVVRTAAGVSAGRAARVGGVLTASFDVGAVEVCGPAAAGAFDEVLEALGLPPGGPAGGARVASAGRPRLLVPVAGRSELAALAPDADRLRAACDRLGLLGCYAYSPPTAGGRLAARMFAPSIGVPEDIANVNSTACVAARLAGAGVPSVAVDMGDVLGAPATVTAALRGSGPGAAVRVGAEAVVERTVRLR</sequence>
<keyword evidence="2" id="KW-0413">Isomerase</keyword>
<evidence type="ECO:0000313" key="3">
    <source>
        <dbReference type="EMBL" id="GAA1070894.1"/>
    </source>
</evidence>
<evidence type="ECO:0000313" key="4">
    <source>
        <dbReference type="Proteomes" id="UP001499987"/>
    </source>
</evidence>
<evidence type="ECO:0000256" key="2">
    <source>
        <dbReference type="ARBA" id="ARBA00023235"/>
    </source>
</evidence>
<dbReference type="PANTHER" id="PTHR13774">
    <property type="entry name" value="PHENAZINE BIOSYNTHESIS PROTEIN"/>
    <property type="match status" value="1"/>
</dbReference>
<gene>
    <name evidence="3" type="ORF">GCM10009663_07370</name>
</gene>
<dbReference type="Proteomes" id="UP001499987">
    <property type="component" value="Unassembled WGS sequence"/>
</dbReference>
<keyword evidence="4" id="KW-1185">Reference proteome</keyword>
<dbReference type="PANTHER" id="PTHR13774:SF39">
    <property type="entry name" value="BIOSYNTHESIS PROTEIN, PUTATIVE-RELATED"/>
    <property type="match status" value="1"/>
</dbReference>
<comment type="similarity">
    <text evidence="1">Belongs to the PhzF family.</text>
</comment>
<protein>
    <recommendedName>
        <fullName evidence="5">PhzF family phenazine biosynthesis protein</fullName>
    </recommendedName>
</protein>
<dbReference type="PIRSF" id="PIRSF016184">
    <property type="entry name" value="PhzC_PhzF"/>
    <property type="match status" value="1"/>
</dbReference>
<proteinExistence type="inferred from homology"/>